<keyword evidence="1" id="KW-0472">Membrane</keyword>
<organism evidence="2 3">
    <name type="scientific">Halopenitus malekzadehii</name>
    <dbReference type="NCBI Taxonomy" id="1267564"/>
    <lineage>
        <taxon>Archaea</taxon>
        <taxon>Methanobacteriati</taxon>
        <taxon>Methanobacteriota</taxon>
        <taxon>Stenosarchaea group</taxon>
        <taxon>Halobacteria</taxon>
        <taxon>Halobacteriales</taxon>
        <taxon>Haloferacaceae</taxon>
        <taxon>Halopenitus</taxon>
    </lineage>
</organism>
<feature type="transmembrane region" description="Helical" evidence="1">
    <location>
        <begin position="20"/>
        <end position="40"/>
    </location>
</feature>
<keyword evidence="1" id="KW-1133">Transmembrane helix</keyword>
<sequence>MWVGTMGIRTAFRQTRWITIGALAVAIWTVVVWFEVLGLMEWTAMDYVGRSAVSGVIGLLVLGALVVLLVAMFGELGEEEPAPESWPPT</sequence>
<evidence type="ECO:0000313" key="2">
    <source>
        <dbReference type="EMBL" id="SEH43889.1"/>
    </source>
</evidence>
<feature type="transmembrane region" description="Helical" evidence="1">
    <location>
        <begin position="52"/>
        <end position="73"/>
    </location>
</feature>
<accession>A0A1H6ICG2</accession>
<proteinExistence type="predicted"/>
<evidence type="ECO:0000313" key="3">
    <source>
        <dbReference type="Proteomes" id="UP000199215"/>
    </source>
</evidence>
<dbReference type="STRING" id="1267564.SAMN05192561_1011090"/>
<dbReference type="EMBL" id="FNWU01000001">
    <property type="protein sequence ID" value="SEH43889.1"/>
    <property type="molecule type" value="Genomic_DNA"/>
</dbReference>
<protein>
    <submittedName>
        <fullName evidence="2">Uncharacterized protein</fullName>
    </submittedName>
</protein>
<dbReference type="Proteomes" id="UP000199215">
    <property type="component" value="Unassembled WGS sequence"/>
</dbReference>
<keyword evidence="1" id="KW-0812">Transmembrane</keyword>
<name>A0A1H6ICG2_9EURY</name>
<keyword evidence="3" id="KW-1185">Reference proteome</keyword>
<evidence type="ECO:0000256" key="1">
    <source>
        <dbReference type="SAM" id="Phobius"/>
    </source>
</evidence>
<dbReference type="AlphaFoldDB" id="A0A1H6ICG2"/>
<gene>
    <name evidence="2" type="ORF">SAMN05192561_1011090</name>
</gene>
<reference evidence="2 3" key="1">
    <citation type="submission" date="2016-10" db="EMBL/GenBank/DDBJ databases">
        <authorList>
            <person name="de Groot N.N."/>
        </authorList>
    </citation>
    <scope>NUCLEOTIDE SEQUENCE [LARGE SCALE GENOMIC DNA]</scope>
    <source>
        <strain evidence="2 3">IBRC-M10418</strain>
    </source>
</reference>